<dbReference type="EMBL" id="FNDZ01000007">
    <property type="protein sequence ID" value="SDJ09482.1"/>
    <property type="molecule type" value="Genomic_DNA"/>
</dbReference>
<dbReference type="RefSeq" id="WP_155953263.1">
    <property type="nucleotide sequence ID" value="NZ_FNDZ01000007.1"/>
</dbReference>
<organism evidence="1 2">
    <name type="scientific">Proteiniclasticum ruminis</name>
    <dbReference type="NCBI Taxonomy" id="398199"/>
    <lineage>
        <taxon>Bacteria</taxon>
        <taxon>Bacillati</taxon>
        <taxon>Bacillota</taxon>
        <taxon>Clostridia</taxon>
        <taxon>Eubacteriales</taxon>
        <taxon>Clostridiaceae</taxon>
        <taxon>Proteiniclasticum</taxon>
    </lineage>
</organism>
<name>A0A1G8QXK4_9CLOT</name>
<gene>
    <name evidence="1" type="ORF">SAMN05421804_10799</name>
</gene>
<dbReference type="Proteomes" id="UP000183255">
    <property type="component" value="Unassembled WGS sequence"/>
</dbReference>
<sequence length="49" mass="5526">MRESSTLSSRESSLIRGLVEKGILQNVSGGKYSRYELGLEGEKVQRFLH</sequence>
<dbReference type="AlphaFoldDB" id="A0A1G8QXK4"/>
<protein>
    <submittedName>
        <fullName evidence="1">Uncharacterized protein</fullName>
    </submittedName>
</protein>
<evidence type="ECO:0000313" key="1">
    <source>
        <dbReference type="EMBL" id="SDJ09482.1"/>
    </source>
</evidence>
<proteinExistence type="predicted"/>
<accession>A0A1G8QXK4</accession>
<reference evidence="1 2" key="1">
    <citation type="submission" date="2016-10" db="EMBL/GenBank/DDBJ databases">
        <authorList>
            <person name="de Groot N.N."/>
        </authorList>
    </citation>
    <scope>NUCLEOTIDE SEQUENCE [LARGE SCALE GENOMIC DNA]</scope>
    <source>
        <strain evidence="1 2">CGMCC 1.5058</strain>
    </source>
</reference>
<evidence type="ECO:0000313" key="2">
    <source>
        <dbReference type="Proteomes" id="UP000183255"/>
    </source>
</evidence>